<dbReference type="Proteomes" id="UP000184501">
    <property type="component" value="Unassembled WGS sequence"/>
</dbReference>
<dbReference type="EMBL" id="FQVN01000008">
    <property type="protein sequence ID" value="SHG33522.1"/>
    <property type="molecule type" value="Genomic_DNA"/>
</dbReference>
<keyword evidence="2" id="KW-1185">Reference proteome</keyword>
<evidence type="ECO:0000313" key="1">
    <source>
        <dbReference type="EMBL" id="SHG33522.1"/>
    </source>
</evidence>
<dbReference type="RefSeq" id="WP_200797656.1">
    <property type="nucleotide sequence ID" value="NZ_FQVN01000008.1"/>
</dbReference>
<organism evidence="1 2">
    <name type="scientific">Streptoalloteichus hindustanus</name>
    <dbReference type="NCBI Taxonomy" id="2017"/>
    <lineage>
        <taxon>Bacteria</taxon>
        <taxon>Bacillati</taxon>
        <taxon>Actinomycetota</taxon>
        <taxon>Actinomycetes</taxon>
        <taxon>Pseudonocardiales</taxon>
        <taxon>Pseudonocardiaceae</taxon>
        <taxon>Streptoalloteichus</taxon>
    </lineage>
</organism>
<evidence type="ECO:0000313" key="2">
    <source>
        <dbReference type="Proteomes" id="UP000184501"/>
    </source>
</evidence>
<protein>
    <submittedName>
        <fullName evidence="1">Uncharacterized protein</fullName>
    </submittedName>
</protein>
<gene>
    <name evidence="1" type="ORF">SAMN05444320_10864</name>
</gene>
<accession>A0A1M5IYY9</accession>
<name>A0A1M5IYY9_STRHI</name>
<dbReference type="AlphaFoldDB" id="A0A1M5IYY9"/>
<proteinExistence type="predicted"/>
<reference evidence="1 2" key="1">
    <citation type="submission" date="2016-11" db="EMBL/GenBank/DDBJ databases">
        <authorList>
            <person name="Jaros S."/>
            <person name="Januszkiewicz K."/>
            <person name="Wedrychowicz H."/>
        </authorList>
    </citation>
    <scope>NUCLEOTIDE SEQUENCE [LARGE SCALE GENOMIC DNA]</scope>
    <source>
        <strain evidence="1 2">DSM 44523</strain>
    </source>
</reference>
<sequence>MGGDGAKKIEKLRKKAGKCCRSKPRCTKCPVAALLRLKEKEREKKKR</sequence>